<protein>
    <recommendedName>
        <fullName evidence="2">FAS1 domain-containing protein</fullName>
    </recommendedName>
</protein>
<evidence type="ECO:0000259" key="2">
    <source>
        <dbReference type="PROSITE" id="PS50213"/>
    </source>
</evidence>
<dbReference type="InterPro" id="IPR000782">
    <property type="entry name" value="FAS1_domain"/>
</dbReference>
<dbReference type="SUPFAM" id="SSF82153">
    <property type="entry name" value="FAS1 domain"/>
    <property type="match status" value="1"/>
</dbReference>
<evidence type="ECO:0000256" key="1">
    <source>
        <dbReference type="ARBA" id="ARBA00007843"/>
    </source>
</evidence>
<keyword evidence="3" id="KW-1185">Reference proteome</keyword>
<accession>A0ABM4WRX5</accession>
<reference evidence="4" key="1">
    <citation type="submission" date="2025-08" db="UniProtKB">
        <authorList>
            <consortium name="RefSeq"/>
        </authorList>
    </citation>
    <scope>IDENTIFICATION</scope>
    <source>
        <tissue evidence="4">Leaves</tissue>
    </source>
</reference>
<evidence type="ECO:0000313" key="3">
    <source>
        <dbReference type="Proteomes" id="UP001652660"/>
    </source>
</evidence>
<proteinExistence type="inferred from homology"/>
<dbReference type="RefSeq" id="XP_071934528.1">
    <property type="nucleotide sequence ID" value="XM_072078427.1"/>
</dbReference>
<organism evidence="3 4">
    <name type="scientific">Coffea arabica</name>
    <name type="common">Arabian coffee</name>
    <dbReference type="NCBI Taxonomy" id="13443"/>
    <lineage>
        <taxon>Eukaryota</taxon>
        <taxon>Viridiplantae</taxon>
        <taxon>Streptophyta</taxon>
        <taxon>Embryophyta</taxon>
        <taxon>Tracheophyta</taxon>
        <taxon>Spermatophyta</taxon>
        <taxon>Magnoliopsida</taxon>
        <taxon>eudicotyledons</taxon>
        <taxon>Gunneridae</taxon>
        <taxon>Pentapetalae</taxon>
        <taxon>asterids</taxon>
        <taxon>lamiids</taxon>
        <taxon>Gentianales</taxon>
        <taxon>Rubiaceae</taxon>
        <taxon>Ixoroideae</taxon>
        <taxon>Gardenieae complex</taxon>
        <taxon>Bertiereae - Coffeeae clade</taxon>
        <taxon>Coffeeae</taxon>
        <taxon>Coffea</taxon>
    </lineage>
</organism>
<dbReference type="PANTHER" id="PTHR37232">
    <property type="entry name" value="FASCICLIN DOMAIN PROTEIN"/>
    <property type="match status" value="1"/>
</dbReference>
<dbReference type="PANTHER" id="PTHR37232:SF2">
    <property type="entry name" value="FAS1 DOMAIN-CONTAINING PROTEIN"/>
    <property type="match status" value="1"/>
</dbReference>
<feature type="domain" description="FAS1" evidence="2">
    <location>
        <begin position="44"/>
        <end position="180"/>
    </location>
</feature>
<dbReference type="PROSITE" id="PS50213">
    <property type="entry name" value="FAS1"/>
    <property type="match status" value="1"/>
</dbReference>
<comment type="similarity">
    <text evidence="1">Belongs to the fasciclin-like AGP family.</text>
</comment>
<dbReference type="GeneID" id="140003879"/>
<dbReference type="Pfam" id="PF02469">
    <property type="entry name" value="Fasciclin"/>
    <property type="match status" value="1"/>
</dbReference>
<sequence length="200" mass="22277">MKARRGQFPKNQVAFVCAILCVSCALVLFVSVFRLPDVTIASFRPENRRAVGRYQKIGKFGEMVIEMLPEDLQFTVFLPSEKAFERDLRLHLNDSLVGDKANDTYAILTRVLGFSAVPRTINAVNVPYGQEVDFDSLAGFTLYISRGADGVLVVNRIRSNNNVDLQQRSKILVHIMDGVIMDAEFEQSVLPDYNEDGGGG</sequence>
<name>A0ABM4WRX5_COFAR</name>
<gene>
    <name evidence="4" type="primary">LOC140003879</name>
</gene>
<dbReference type="Proteomes" id="UP001652660">
    <property type="component" value="Chromosome 2e"/>
</dbReference>
<dbReference type="Gene3D" id="2.30.180.10">
    <property type="entry name" value="FAS1 domain"/>
    <property type="match status" value="1"/>
</dbReference>
<evidence type="ECO:0000313" key="4">
    <source>
        <dbReference type="RefSeq" id="XP_071934528.1"/>
    </source>
</evidence>
<dbReference type="InterPro" id="IPR036378">
    <property type="entry name" value="FAS1_dom_sf"/>
</dbReference>